<keyword evidence="9" id="KW-1185">Reference proteome</keyword>
<organism evidence="8 9">
    <name type="scientific">Collibacillus ludicampi</name>
    <dbReference type="NCBI Taxonomy" id="2771369"/>
    <lineage>
        <taxon>Bacteria</taxon>
        <taxon>Bacillati</taxon>
        <taxon>Bacillota</taxon>
        <taxon>Bacilli</taxon>
        <taxon>Bacillales</taxon>
        <taxon>Alicyclobacillaceae</taxon>
        <taxon>Collibacillus</taxon>
    </lineage>
</organism>
<evidence type="ECO:0000256" key="2">
    <source>
        <dbReference type="ARBA" id="ARBA00022908"/>
    </source>
</evidence>
<accession>A0AAV4LHC3</accession>
<dbReference type="SMART" id="SM00857">
    <property type="entry name" value="Resolvase"/>
    <property type="match status" value="1"/>
</dbReference>
<comment type="similarity">
    <text evidence="1">Belongs to the site-specific recombinase resolvase family.</text>
</comment>
<protein>
    <submittedName>
        <fullName evidence="8">Recombinase family protein</fullName>
    </submittedName>
</protein>
<dbReference type="CDD" id="cd03768">
    <property type="entry name" value="SR_ResInv"/>
    <property type="match status" value="1"/>
</dbReference>
<dbReference type="AlphaFoldDB" id="A0AAV4LHC3"/>
<feature type="domain" description="Resolvase/invertase-type recombinase catalytic" evidence="7">
    <location>
        <begin position="1"/>
        <end position="134"/>
    </location>
</feature>
<dbReference type="EMBL" id="BOQE01000001">
    <property type="protein sequence ID" value="GIM46827.1"/>
    <property type="molecule type" value="Genomic_DNA"/>
</dbReference>
<keyword evidence="2" id="KW-0229">DNA integration</keyword>
<dbReference type="InterPro" id="IPR050639">
    <property type="entry name" value="SSR_resolvase"/>
</dbReference>
<reference evidence="8" key="1">
    <citation type="journal article" date="2023" name="Int. J. Syst. Evol. Microbiol.">
        <title>Collibacillus ludicampi gen. nov., sp. nov., a new soil bacterium of the family Alicyclobacillaceae.</title>
        <authorList>
            <person name="Jojima T."/>
            <person name="Ioku Y."/>
            <person name="Fukuta Y."/>
            <person name="Shirasaka N."/>
            <person name="Matsumura Y."/>
            <person name="Mori M."/>
        </authorList>
    </citation>
    <scope>NUCLEOTIDE SEQUENCE</scope>
    <source>
        <strain evidence="8">TP075</strain>
    </source>
</reference>
<dbReference type="PROSITE" id="PS51736">
    <property type="entry name" value="RECOMBINASES_3"/>
    <property type="match status" value="1"/>
</dbReference>
<evidence type="ECO:0000256" key="6">
    <source>
        <dbReference type="PROSITE-ProRule" id="PRU10137"/>
    </source>
</evidence>
<dbReference type="GO" id="GO:0003677">
    <property type="term" value="F:DNA binding"/>
    <property type="evidence" value="ECO:0007669"/>
    <property type="project" value="UniProtKB-KW"/>
</dbReference>
<comment type="caution">
    <text evidence="8">The sequence shown here is derived from an EMBL/GenBank/DDBJ whole genome shotgun (WGS) entry which is preliminary data.</text>
</comment>
<keyword evidence="3" id="KW-0238">DNA-binding</keyword>
<dbReference type="InterPro" id="IPR006119">
    <property type="entry name" value="Resolv_N"/>
</dbReference>
<dbReference type="FunFam" id="3.40.50.1390:FF:000001">
    <property type="entry name" value="DNA recombinase"/>
    <property type="match status" value="1"/>
</dbReference>
<evidence type="ECO:0000259" key="7">
    <source>
        <dbReference type="PROSITE" id="PS51736"/>
    </source>
</evidence>
<dbReference type="InterPro" id="IPR006120">
    <property type="entry name" value="Resolvase_HTH_dom"/>
</dbReference>
<sequence length="184" mass="20665">MRIGYARVSTVDQSLDMQIDALKEAGCERIYTEKESGAKDDRPELERALDNLREGDILVVYKLDRLARSTVKLIMTLDEIQKKGAEFVSLNDKIDTTTAAGKALFGMLAVFAEFERNVIIERTKAGLEAARARGRVGGRPKTDQKKIEKAIKLYDTQQYTVSEITEMTGVTKATLYRALKERQA</sequence>
<evidence type="ECO:0000313" key="8">
    <source>
        <dbReference type="EMBL" id="GIM46827.1"/>
    </source>
</evidence>
<dbReference type="InterPro" id="IPR006118">
    <property type="entry name" value="Recombinase_CS"/>
</dbReference>
<evidence type="ECO:0000256" key="3">
    <source>
        <dbReference type="ARBA" id="ARBA00023125"/>
    </source>
</evidence>
<dbReference type="Pfam" id="PF02796">
    <property type="entry name" value="HTH_7"/>
    <property type="match status" value="1"/>
</dbReference>
<dbReference type="PANTHER" id="PTHR30461:SF2">
    <property type="entry name" value="SERINE RECOMBINASE PINE-RELATED"/>
    <property type="match status" value="1"/>
</dbReference>
<evidence type="ECO:0000256" key="4">
    <source>
        <dbReference type="ARBA" id="ARBA00023172"/>
    </source>
</evidence>
<dbReference type="RefSeq" id="WP_282199878.1">
    <property type="nucleotide sequence ID" value="NZ_BOQE01000001.1"/>
</dbReference>
<dbReference type="InterPro" id="IPR036162">
    <property type="entry name" value="Resolvase-like_N_sf"/>
</dbReference>
<evidence type="ECO:0000313" key="9">
    <source>
        <dbReference type="Proteomes" id="UP001057291"/>
    </source>
</evidence>
<dbReference type="Gene3D" id="3.40.50.1390">
    <property type="entry name" value="Resolvase, N-terminal catalytic domain"/>
    <property type="match status" value="1"/>
</dbReference>
<dbReference type="SUPFAM" id="SSF53041">
    <property type="entry name" value="Resolvase-like"/>
    <property type="match status" value="1"/>
</dbReference>
<name>A0AAV4LHC3_9BACL</name>
<keyword evidence="4" id="KW-0233">DNA recombination</keyword>
<dbReference type="Pfam" id="PF00239">
    <property type="entry name" value="Resolvase"/>
    <property type="match status" value="1"/>
</dbReference>
<dbReference type="PROSITE" id="PS00397">
    <property type="entry name" value="RECOMBINASES_1"/>
    <property type="match status" value="1"/>
</dbReference>
<dbReference type="Proteomes" id="UP001057291">
    <property type="component" value="Unassembled WGS sequence"/>
</dbReference>
<feature type="active site" description="O-(5'-phospho-DNA)-serine intermediate" evidence="5 6">
    <location>
        <position position="9"/>
    </location>
</feature>
<dbReference type="PROSITE" id="PS00398">
    <property type="entry name" value="RECOMBINASES_2"/>
    <property type="match status" value="1"/>
</dbReference>
<dbReference type="PANTHER" id="PTHR30461">
    <property type="entry name" value="DNA-INVERTASE FROM LAMBDOID PROPHAGE"/>
    <property type="match status" value="1"/>
</dbReference>
<dbReference type="GO" id="GO:0015074">
    <property type="term" value="P:DNA integration"/>
    <property type="evidence" value="ECO:0007669"/>
    <property type="project" value="UniProtKB-KW"/>
</dbReference>
<gene>
    <name evidence="8" type="ORF">DNHGIG_23760</name>
</gene>
<evidence type="ECO:0000256" key="5">
    <source>
        <dbReference type="PIRSR" id="PIRSR606118-50"/>
    </source>
</evidence>
<dbReference type="GO" id="GO:0000150">
    <property type="term" value="F:DNA strand exchange activity"/>
    <property type="evidence" value="ECO:0007669"/>
    <property type="project" value="InterPro"/>
</dbReference>
<proteinExistence type="inferred from homology"/>
<dbReference type="Gene3D" id="1.10.10.60">
    <property type="entry name" value="Homeodomain-like"/>
    <property type="match status" value="1"/>
</dbReference>
<evidence type="ECO:0000256" key="1">
    <source>
        <dbReference type="ARBA" id="ARBA00009913"/>
    </source>
</evidence>